<name>N9R703_9GAMM</name>
<dbReference type="Proteomes" id="UP000652691">
    <property type="component" value="Unassembled WGS sequence"/>
</dbReference>
<dbReference type="RefSeq" id="WP_005285796.1">
    <property type="nucleotide sequence ID" value="NZ_BMDA01000001.1"/>
</dbReference>
<dbReference type="AlphaFoldDB" id="N9R703"/>
<gene>
    <name evidence="1" type="ORF">F888_02231</name>
    <name evidence="2" type="ORF">GCM10007354_10830</name>
</gene>
<reference evidence="2 4" key="2">
    <citation type="journal article" date="2014" name="Int. J. Syst. Evol. Microbiol.">
        <title>Complete genome sequence of Corynebacterium casei LMG S-19264T (=DSM 44701T), isolated from a smear-ripened cheese.</title>
        <authorList>
            <consortium name="US DOE Joint Genome Institute (JGI-PGF)"/>
            <person name="Walter F."/>
            <person name="Albersmeier A."/>
            <person name="Kalinowski J."/>
            <person name="Ruckert C."/>
        </authorList>
    </citation>
    <scope>NUCLEOTIDE SEQUENCE [LARGE SCALE GENOMIC DNA]</scope>
    <source>
        <strain evidence="2 4">CCM 8635</strain>
    </source>
</reference>
<dbReference type="EMBL" id="APSA01000006">
    <property type="protein sequence ID" value="ENX38051.1"/>
    <property type="molecule type" value="Genomic_DNA"/>
</dbReference>
<accession>N9R703</accession>
<dbReference type="EMBL" id="BMDA01000001">
    <property type="protein sequence ID" value="GGH30658.1"/>
    <property type="molecule type" value="Genomic_DNA"/>
</dbReference>
<proteinExistence type="predicted"/>
<reference evidence="2" key="3">
    <citation type="submission" date="2024-03" db="EMBL/GenBank/DDBJ databases">
        <authorList>
            <person name="Sun Q."/>
            <person name="Sedlacek I."/>
        </authorList>
    </citation>
    <scope>NUCLEOTIDE SEQUENCE</scope>
    <source>
        <strain evidence="2">CCM 8635</strain>
    </source>
</reference>
<evidence type="ECO:0000313" key="4">
    <source>
        <dbReference type="Proteomes" id="UP000652691"/>
    </source>
</evidence>
<evidence type="ECO:0000313" key="3">
    <source>
        <dbReference type="Proteomes" id="UP000013200"/>
    </source>
</evidence>
<keyword evidence="3" id="KW-1185">Reference proteome</keyword>
<dbReference type="GeneID" id="80103652"/>
<comment type="caution">
    <text evidence="1">The sequence shown here is derived from an EMBL/GenBank/DDBJ whole genome shotgun (WGS) entry which is preliminary data.</text>
</comment>
<evidence type="ECO:0000313" key="1">
    <source>
        <dbReference type="EMBL" id="ENX38051.1"/>
    </source>
</evidence>
<reference evidence="1 3" key="1">
    <citation type="submission" date="2013-02" db="EMBL/GenBank/DDBJ databases">
        <title>The Genome Sequence of Acinetobacter sp. NIPH 3623.</title>
        <authorList>
            <consortium name="The Broad Institute Genome Sequencing Platform"/>
            <consortium name="The Broad Institute Genome Sequencing Center for Infectious Disease"/>
            <person name="Cerqueira G."/>
            <person name="Feldgarden M."/>
            <person name="Courvalin P."/>
            <person name="Perichon B."/>
            <person name="Grillot-Courvalin C."/>
            <person name="Clermont D."/>
            <person name="Rocha E."/>
            <person name="Yoon E.-J."/>
            <person name="Nemec A."/>
            <person name="Walker B."/>
            <person name="Young S.K."/>
            <person name="Zeng Q."/>
            <person name="Gargeya S."/>
            <person name="Fitzgerald M."/>
            <person name="Haas B."/>
            <person name="Abouelleil A."/>
            <person name="Alvarado L."/>
            <person name="Arachchi H.M."/>
            <person name="Berlin A.M."/>
            <person name="Chapman S.B."/>
            <person name="Dewar J."/>
            <person name="Goldberg J."/>
            <person name="Griggs A."/>
            <person name="Gujja S."/>
            <person name="Hansen M."/>
            <person name="Howarth C."/>
            <person name="Imamovic A."/>
            <person name="Larimer J."/>
            <person name="McCowan C."/>
            <person name="Murphy C."/>
            <person name="Neiman D."/>
            <person name="Pearson M."/>
            <person name="Priest M."/>
            <person name="Roberts A."/>
            <person name="Saif S."/>
            <person name="Shea T."/>
            <person name="Sisk P."/>
            <person name="Sykes S."/>
            <person name="Wortman J."/>
            <person name="Nusbaum C."/>
            <person name="Birren B."/>
        </authorList>
    </citation>
    <scope>NUCLEOTIDE SEQUENCE [LARGE SCALE GENOMIC DNA]</scope>
    <source>
        <strain evidence="1 3">NIPH 3623</strain>
    </source>
</reference>
<sequence>MDNLQLSKKIKEDILQKIKSINLLDKQRWGLRKKCINNFLNINIGINNDLKLESQTLSDAILNATATLIDYYFIYCTLAIGANVEKIRKVQYRSINKKFILDHRSFDKKIKEDTSLEWYREKINLKIKEASGLSSTEIGLHDYWYCYLGDALSSTLYEYGVDIPKTISFDFDESDLTFKIPEKITDFAECILPFYCNPQMNTGVKYSIYLDINNCLKHNTIPYVIYKSETFKNPVETRIFEYFEIKNYKNVFLKDGFLKDIATISFDELKENLKFKKVYGNFEICSLEEKWEIGKVIDIDLKNGYIDEDGNKLYFYLGSVLISKTRDSILVDANSSYRDTLSRLISDIKRGIEYLENKNLYNYK</sequence>
<dbReference type="Proteomes" id="UP000013200">
    <property type="component" value="Unassembled WGS sequence"/>
</dbReference>
<organism evidence="1 3">
    <name type="scientific">Acinetobacter courvalinii</name>
    <dbReference type="NCBI Taxonomy" id="280147"/>
    <lineage>
        <taxon>Bacteria</taxon>
        <taxon>Pseudomonadati</taxon>
        <taxon>Pseudomonadota</taxon>
        <taxon>Gammaproteobacteria</taxon>
        <taxon>Moraxellales</taxon>
        <taxon>Moraxellaceae</taxon>
        <taxon>Acinetobacter</taxon>
    </lineage>
</organism>
<dbReference type="HOGENOM" id="CLU_789093_0_0_6"/>
<dbReference type="PATRIC" id="fig|1217698.3.peg.2177"/>
<protein>
    <submittedName>
        <fullName evidence="1">Uncharacterized protein</fullName>
    </submittedName>
</protein>
<evidence type="ECO:0000313" key="2">
    <source>
        <dbReference type="EMBL" id="GGH30658.1"/>
    </source>
</evidence>